<dbReference type="EMBL" id="JANTQA010000063">
    <property type="protein sequence ID" value="KAJ3426848.1"/>
    <property type="molecule type" value="Genomic_DNA"/>
</dbReference>
<feature type="domain" description="T-SNARE coiled-coil homology" evidence="11">
    <location>
        <begin position="124"/>
        <end position="191"/>
    </location>
</feature>
<dbReference type="Gene3D" id="1.20.58.400">
    <property type="entry name" value="t-snare proteins"/>
    <property type="match status" value="1"/>
</dbReference>
<dbReference type="Gene3D" id="1.20.5.110">
    <property type="match status" value="1"/>
</dbReference>
<keyword evidence="6 9" id="KW-0175">Coiled coil</keyword>
<dbReference type="Pfam" id="PF05008">
    <property type="entry name" value="V-SNARE"/>
    <property type="match status" value="1"/>
</dbReference>
<evidence type="ECO:0000313" key="16">
    <source>
        <dbReference type="Proteomes" id="UP001146793"/>
    </source>
</evidence>
<keyword evidence="2" id="KW-0813">Transport</keyword>
<name>A0AAV7YAN6_9EUKA</name>
<dbReference type="PANTHER" id="PTHR21230">
    <property type="entry name" value="VESICLE TRANSPORT V-SNARE PROTEIN VTI1-RELATED"/>
    <property type="match status" value="1"/>
</dbReference>
<dbReference type="Proteomes" id="UP001146793">
    <property type="component" value="Unassembled WGS sequence"/>
</dbReference>
<dbReference type="Proteomes" id="UP001150062">
    <property type="component" value="Unassembled WGS sequence"/>
</dbReference>
<dbReference type="EMBL" id="JANTQA010000072">
    <property type="protein sequence ID" value="KAJ3424324.1"/>
    <property type="molecule type" value="Genomic_DNA"/>
</dbReference>
<comment type="caution">
    <text evidence="13">The sequence shown here is derived from an EMBL/GenBank/DDBJ whole genome shotgun (WGS) entry which is preliminary data.</text>
</comment>
<protein>
    <submittedName>
        <fullName evidence="14">Vesicle transport protein</fullName>
    </submittedName>
    <submittedName>
        <fullName evidence="13">Vesicle transport through interaction with t-snares</fullName>
    </submittedName>
</protein>
<dbReference type="GO" id="GO:0006886">
    <property type="term" value="P:intracellular protein transport"/>
    <property type="evidence" value="ECO:0007669"/>
    <property type="project" value="InterPro"/>
</dbReference>
<evidence type="ECO:0000313" key="14">
    <source>
        <dbReference type="EMBL" id="KAJ6227853.1"/>
    </source>
</evidence>
<dbReference type="InterPro" id="IPR000727">
    <property type="entry name" value="T_SNARE_dom"/>
</dbReference>
<comment type="similarity">
    <text evidence="1">Belongs to the VTI1 family.</text>
</comment>
<evidence type="ECO:0000313" key="17">
    <source>
        <dbReference type="Proteomes" id="UP001150062"/>
    </source>
</evidence>
<dbReference type="InterPro" id="IPR038407">
    <property type="entry name" value="v-SNARE_N_sf"/>
</dbReference>
<dbReference type="GO" id="GO:0005484">
    <property type="term" value="F:SNAP receptor activity"/>
    <property type="evidence" value="ECO:0007669"/>
    <property type="project" value="TreeGrafter"/>
</dbReference>
<evidence type="ECO:0000256" key="7">
    <source>
        <dbReference type="ARBA" id="ARBA00023136"/>
    </source>
</evidence>
<dbReference type="AlphaFoldDB" id="A0AAV7YAN6"/>
<dbReference type="FunFam" id="1.20.5.110:FF:000002">
    <property type="entry name" value="Vesicle transport through interaction with t-SNAREsB"/>
    <property type="match status" value="1"/>
</dbReference>
<evidence type="ECO:0000313" key="15">
    <source>
        <dbReference type="EMBL" id="KAJ6243268.1"/>
    </source>
</evidence>
<feature type="coiled-coil region" evidence="9">
    <location>
        <begin position="40"/>
        <end position="187"/>
    </location>
</feature>
<evidence type="ECO:0000256" key="5">
    <source>
        <dbReference type="ARBA" id="ARBA00022989"/>
    </source>
</evidence>
<dbReference type="SUPFAM" id="SSF58038">
    <property type="entry name" value="SNARE fusion complex"/>
    <property type="match status" value="1"/>
</dbReference>
<organism evidence="13 16">
    <name type="scientific">Anaeramoeba flamelloides</name>
    <dbReference type="NCBI Taxonomy" id="1746091"/>
    <lineage>
        <taxon>Eukaryota</taxon>
        <taxon>Metamonada</taxon>
        <taxon>Anaeramoebidae</taxon>
        <taxon>Anaeramoeba</taxon>
    </lineage>
</organism>
<comment type="subcellular location">
    <subcellularLocation>
        <location evidence="8">Prevacuolar compartment membrane</location>
        <topology evidence="8">Single-pass type IV membrane protein</topology>
    </subcellularLocation>
</comment>
<dbReference type="GO" id="GO:0016236">
    <property type="term" value="P:macroautophagy"/>
    <property type="evidence" value="ECO:0007669"/>
    <property type="project" value="TreeGrafter"/>
</dbReference>
<evidence type="ECO:0000256" key="4">
    <source>
        <dbReference type="ARBA" id="ARBA00022927"/>
    </source>
</evidence>
<evidence type="ECO:0000256" key="6">
    <source>
        <dbReference type="ARBA" id="ARBA00023054"/>
    </source>
</evidence>
<reference evidence="14" key="1">
    <citation type="submission" date="2022-08" db="EMBL/GenBank/DDBJ databases">
        <title>Novel sulfate-reducing endosymbionts in the free-living metamonad Anaeramoeba.</title>
        <authorList>
            <person name="Jerlstrom-Hultqvist J."/>
            <person name="Cepicka I."/>
            <person name="Gallot-Lavallee L."/>
            <person name="Salas-Leiva D."/>
            <person name="Curtis B.A."/>
            <person name="Zahonova K."/>
            <person name="Pipaliya S."/>
            <person name="Dacks J."/>
            <person name="Roger A.J."/>
        </authorList>
    </citation>
    <scope>NUCLEOTIDE SEQUENCE</scope>
    <source>
        <strain evidence="14">Schooner1</strain>
    </source>
</reference>
<evidence type="ECO:0000256" key="8">
    <source>
        <dbReference type="ARBA" id="ARBA00060376"/>
    </source>
</evidence>
<proteinExistence type="inferred from homology"/>
<evidence type="ECO:0000256" key="2">
    <source>
        <dbReference type="ARBA" id="ARBA00022448"/>
    </source>
</evidence>
<dbReference type="PANTHER" id="PTHR21230:SF26">
    <property type="entry name" value="VESICLE TRANSPORT THROUGH INTERACTION WITH T-SNARES HOMOLOG 1A"/>
    <property type="match status" value="1"/>
</dbReference>
<dbReference type="GO" id="GO:0005794">
    <property type="term" value="C:Golgi apparatus"/>
    <property type="evidence" value="ECO:0007669"/>
    <property type="project" value="TreeGrafter"/>
</dbReference>
<gene>
    <name evidence="13" type="ORF">M0812_26418</name>
    <name evidence="12" type="ORF">M0812_29042</name>
    <name evidence="14" type="ORF">M0813_09266</name>
    <name evidence="15" type="ORF">M0813_22409</name>
</gene>
<evidence type="ECO:0000256" key="3">
    <source>
        <dbReference type="ARBA" id="ARBA00022692"/>
    </source>
</evidence>
<dbReference type="FunFam" id="1.20.58.400:FF:000001">
    <property type="entry name" value="Vesicle transport through interaction with t-SNAREs homolog 1A"/>
    <property type="match status" value="1"/>
</dbReference>
<evidence type="ECO:0000313" key="12">
    <source>
        <dbReference type="EMBL" id="KAJ3424324.1"/>
    </source>
</evidence>
<dbReference type="GO" id="GO:0006896">
    <property type="term" value="P:Golgi to vacuole transport"/>
    <property type="evidence" value="ECO:0007669"/>
    <property type="project" value="TreeGrafter"/>
</dbReference>
<accession>A0AAV7YAN6</accession>
<dbReference type="EMBL" id="JAOAOG010000172">
    <property type="protein sequence ID" value="KAJ6243268.1"/>
    <property type="molecule type" value="Genomic_DNA"/>
</dbReference>
<keyword evidence="17" id="KW-1185">Reference proteome</keyword>
<keyword evidence="5 10" id="KW-1133">Transmembrane helix</keyword>
<dbReference type="InterPro" id="IPR010989">
    <property type="entry name" value="SNARE"/>
</dbReference>
<dbReference type="GO" id="GO:0005789">
    <property type="term" value="C:endoplasmic reticulum membrane"/>
    <property type="evidence" value="ECO:0007669"/>
    <property type="project" value="TreeGrafter"/>
</dbReference>
<dbReference type="GO" id="GO:0000149">
    <property type="term" value="F:SNARE binding"/>
    <property type="evidence" value="ECO:0007669"/>
    <property type="project" value="TreeGrafter"/>
</dbReference>
<evidence type="ECO:0000256" key="9">
    <source>
        <dbReference type="SAM" id="Coils"/>
    </source>
</evidence>
<keyword evidence="7 10" id="KW-0472">Membrane</keyword>
<sequence length="233" mass="26904">MESTEIFDNLEEEYASLCLSIRDKTSQIPDFSGEQRKSYIRATERDLEEVYEILQQMEVEVRSLSSGVREKCKNKLLEYKSEYQKLRNELRKATSSFPNEDEDRLKLFAGREDLITNSKDSREELINTKEKLNNSTNLLKSGHSKALEVEEIAVGVLDDLHGQRKTIENTKNNLNQADSNIDQNSRLLSIMLRRKITNKIILVLVILFLLGAIILVIYFSYFRKKSSDSGSDK</sequence>
<evidence type="ECO:0000256" key="10">
    <source>
        <dbReference type="SAM" id="Phobius"/>
    </source>
</evidence>
<evidence type="ECO:0000259" key="11">
    <source>
        <dbReference type="SMART" id="SM00397"/>
    </source>
</evidence>
<keyword evidence="4" id="KW-0653">Protein transport</keyword>
<dbReference type="SUPFAM" id="SSF47661">
    <property type="entry name" value="t-snare proteins"/>
    <property type="match status" value="1"/>
</dbReference>
<dbReference type="CDD" id="cd15862">
    <property type="entry name" value="SNARE_Vti1"/>
    <property type="match status" value="1"/>
</dbReference>
<dbReference type="GO" id="GO:0006891">
    <property type="term" value="P:intra-Golgi vesicle-mediated transport"/>
    <property type="evidence" value="ECO:0007669"/>
    <property type="project" value="TreeGrafter"/>
</dbReference>
<keyword evidence="3 10" id="KW-0812">Transmembrane</keyword>
<dbReference type="GO" id="GO:0031201">
    <property type="term" value="C:SNARE complex"/>
    <property type="evidence" value="ECO:0007669"/>
    <property type="project" value="TreeGrafter"/>
</dbReference>
<dbReference type="GO" id="GO:0042147">
    <property type="term" value="P:retrograde transport, endosome to Golgi"/>
    <property type="evidence" value="ECO:0007669"/>
    <property type="project" value="TreeGrafter"/>
</dbReference>
<dbReference type="GO" id="GO:0005829">
    <property type="term" value="C:cytosol"/>
    <property type="evidence" value="ECO:0007669"/>
    <property type="project" value="GOC"/>
</dbReference>
<reference evidence="13" key="2">
    <citation type="submission" date="2022-08" db="EMBL/GenBank/DDBJ databases">
        <title>Novel sulphate-reducing endosymbionts in the free-living metamonad Anaeramoeba.</title>
        <authorList>
            <person name="Jerlstrom-Hultqvist J."/>
            <person name="Cepicka I."/>
            <person name="Gallot-Lavallee L."/>
            <person name="Salas-Leiva D."/>
            <person name="Curtis B.A."/>
            <person name="Zahonova K."/>
            <person name="Pipaliya S."/>
            <person name="Dacks J."/>
            <person name="Roger A.J."/>
        </authorList>
    </citation>
    <scope>NUCLEOTIDE SEQUENCE</scope>
    <source>
        <strain evidence="13">Busselton2</strain>
    </source>
</reference>
<dbReference type="EMBL" id="JAOAOG010000331">
    <property type="protein sequence ID" value="KAJ6227853.1"/>
    <property type="molecule type" value="Genomic_DNA"/>
</dbReference>
<evidence type="ECO:0000313" key="13">
    <source>
        <dbReference type="EMBL" id="KAJ3426848.1"/>
    </source>
</evidence>
<dbReference type="GO" id="GO:0031902">
    <property type="term" value="C:late endosome membrane"/>
    <property type="evidence" value="ECO:0007669"/>
    <property type="project" value="TreeGrafter"/>
</dbReference>
<dbReference type="GO" id="GO:0048280">
    <property type="term" value="P:vesicle fusion with Golgi apparatus"/>
    <property type="evidence" value="ECO:0007669"/>
    <property type="project" value="TreeGrafter"/>
</dbReference>
<dbReference type="SMART" id="SM00397">
    <property type="entry name" value="t_SNARE"/>
    <property type="match status" value="1"/>
</dbReference>
<feature type="transmembrane region" description="Helical" evidence="10">
    <location>
        <begin position="200"/>
        <end position="221"/>
    </location>
</feature>
<evidence type="ECO:0000256" key="1">
    <source>
        <dbReference type="ARBA" id="ARBA00006108"/>
    </source>
</evidence>
<dbReference type="GO" id="GO:0012507">
    <property type="term" value="C:ER to Golgi transport vesicle membrane"/>
    <property type="evidence" value="ECO:0007669"/>
    <property type="project" value="TreeGrafter"/>
</dbReference>
<dbReference type="InterPro" id="IPR007705">
    <property type="entry name" value="Vesicle_trsprt_v-SNARE_N"/>
</dbReference>
<dbReference type="Pfam" id="PF12352">
    <property type="entry name" value="V-SNARE_C"/>
    <property type="match status" value="1"/>
</dbReference>